<proteinExistence type="predicted"/>
<protein>
    <recommendedName>
        <fullName evidence="4">DUF2971 domain-containing protein</fullName>
    </recommendedName>
</protein>
<dbReference type="InterPro" id="IPR021352">
    <property type="entry name" value="DUF2971"/>
</dbReference>
<dbReference type="RefSeq" id="WP_128519154.1">
    <property type="nucleotide sequence ID" value="NZ_LKFU01000146.1"/>
</dbReference>
<reference evidence="2 3" key="1">
    <citation type="journal article" date="2018" name="Front. Microbiol.">
        <title>Conversion of Methionine to Cysteine in Lactobacillus paracasei Depends on the Highly Mobile cysK-ctl-cysE Gene Cluster.</title>
        <authorList>
            <person name="Wuthrich D."/>
            <person name="Irmler S."/>
            <person name="Berthoud H."/>
            <person name="Guggenbuhl B."/>
            <person name="Eugster E."/>
            <person name="Bruggmann R."/>
        </authorList>
    </citation>
    <scope>NUCLEOTIDE SEQUENCE [LARGE SCALE GENOMIC DNA]</scope>
    <source>
        <strain evidence="2 3">FAM18172</strain>
    </source>
</reference>
<keyword evidence="1" id="KW-0175">Coiled coil</keyword>
<dbReference type="EMBL" id="LKFU01000146">
    <property type="protein sequence ID" value="RND80551.1"/>
    <property type="molecule type" value="Genomic_DNA"/>
</dbReference>
<evidence type="ECO:0008006" key="4">
    <source>
        <dbReference type="Google" id="ProtNLM"/>
    </source>
</evidence>
<sequence length="534" mass="61420">MENIIKLLNSDNNVDITLQYDNWNDFGYVTTCGVFYNNQQLGWTKLYSKKLESGEVFPKRIFDILEDDYKNNGSVVLKSEDYCSLGTSTSFYKHIWEMSGKKLDSAEKILNTLKDIVILDKESLDDFSKYSGFKDSLLRENESKFIYELVQCLSTRNNKLNYFFDIMDPNNENINKIYKENKEKDKKLINIMIMNENVDNIIVDIFLKSNESPDDTDKKFLAKIKDENSSKLDLVTLIDKLLSDAIASRILTIKNELTISSPDQSLVLGHYSTIQNVATFFSKSKSYLRLTNSQQLNDPMEGKILFSAMAGDEQEQGACFKPEEHQQSPVYISAATTETDSLPMWKQYSGDATGAVFIYDSNFLKHILEDTKAVKLYRVCYIKPSKNKIEVKVSGYEQGDKELDSITKNINDLAAEMKDAKSADINRLNVISYLFKDMAYAYEQEYRLILNQDENKVLNQDENKDYKVFACKNGESPVPFLYTLIKDESKKADFSIKYQKVILGPKCIDIDYVAPYIKYIDPKVVVKPSNISYR</sequence>
<dbReference type="Proteomes" id="UP000285532">
    <property type="component" value="Unassembled WGS sequence"/>
</dbReference>
<evidence type="ECO:0000313" key="2">
    <source>
        <dbReference type="EMBL" id="RND80551.1"/>
    </source>
</evidence>
<gene>
    <name evidence="2" type="ORF">FAM18172_03064</name>
</gene>
<name>A0A422M1E0_LACPA</name>
<organism evidence="2 3">
    <name type="scientific">Lacticaseibacillus paracasei</name>
    <name type="common">Lactobacillus paracasei</name>
    <dbReference type="NCBI Taxonomy" id="1597"/>
    <lineage>
        <taxon>Bacteria</taxon>
        <taxon>Bacillati</taxon>
        <taxon>Bacillota</taxon>
        <taxon>Bacilli</taxon>
        <taxon>Lactobacillales</taxon>
        <taxon>Lactobacillaceae</taxon>
        <taxon>Lacticaseibacillus</taxon>
    </lineage>
</organism>
<dbReference type="Pfam" id="PF11185">
    <property type="entry name" value="DUF2971"/>
    <property type="match status" value="1"/>
</dbReference>
<evidence type="ECO:0000313" key="3">
    <source>
        <dbReference type="Proteomes" id="UP000285532"/>
    </source>
</evidence>
<evidence type="ECO:0000256" key="1">
    <source>
        <dbReference type="SAM" id="Coils"/>
    </source>
</evidence>
<feature type="coiled-coil region" evidence="1">
    <location>
        <begin position="396"/>
        <end position="423"/>
    </location>
</feature>
<comment type="caution">
    <text evidence="2">The sequence shown here is derived from an EMBL/GenBank/DDBJ whole genome shotgun (WGS) entry which is preliminary data.</text>
</comment>
<accession>A0A422M1E0</accession>
<dbReference type="AlphaFoldDB" id="A0A422M1E0"/>